<feature type="compositionally biased region" description="Basic and acidic residues" evidence="9">
    <location>
        <begin position="1856"/>
        <end position="1874"/>
    </location>
</feature>
<dbReference type="Pfam" id="PF10405">
    <property type="entry name" value="BHD_3"/>
    <property type="match status" value="1"/>
</dbReference>
<comment type="similarity">
    <text evidence="2">Belongs to the ABC transporter superfamily. ABCC family. Conjugate transporter (TC 3.A.1.208) subfamily.</text>
</comment>
<dbReference type="PANTHER" id="PTHR24223:SF456">
    <property type="entry name" value="MULTIDRUG RESISTANCE-ASSOCIATED PROTEIN LETHAL(2)03659"/>
    <property type="match status" value="1"/>
</dbReference>
<evidence type="ECO:0000256" key="5">
    <source>
        <dbReference type="ARBA" id="ARBA00022741"/>
    </source>
</evidence>
<feature type="region of interest" description="Disordered" evidence="9">
    <location>
        <begin position="1428"/>
        <end position="1481"/>
    </location>
</feature>
<accession>A0A830HEM2</accession>
<organism evidence="13 14">
    <name type="scientific">Pycnococcus provasolii</name>
    <dbReference type="NCBI Taxonomy" id="41880"/>
    <lineage>
        <taxon>Eukaryota</taxon>
        <taxon>Viridiplantae</taxon>
        <taxon>Chlorophyta</taxon>
        <taxon>Pseudoscourfieldiophyceae</taxon>
        <taxon>Pseudoscourfieldiales</taxon>
        <taxon>Pycnococcaceae</taxon>
        <taxon>Pycnococcus</taxon>
    </lineage>
</organism>
<dbReference type="GO" id="GO:0005524">
    <property type="term" value="F:ATP binding"/>
    <property type="evidence" value="ECO:0007669"/>
    <property type="project" value="UniProtKB-KW"/>
</dbReference>
<feature type="transmembrane region" description="Helical" evidence="10">
    <location>
        <begin position="331"/>
        <end position="352"/>
    </location>
</feature>
<protein>
    <submittedName>
        <fullName evidence="13">Uncharacterized protein</fullName>
    </submittedName>
</protein>
<dbReference type="SMART" id="SM00382">
    <property type="entry name" value="AAA"/>
    <property type="match status" value="1"/>
</dbReference>
<sequence>MAAATTSDWETQEEDARRRQEEEVVEEGEVVVVGRHFDRQNLWGYISFAWVNPLLAAGRQSPDNITTELVASLKSTADDAQKLVAALERAVDSNDRSLVRGMLTCFRQDMMCQQVWTALESVQRVSMAVLLRELLNAVERGAHERAFVFASLLSLTAFAYCLCHHQTFWFGMRLGHRMRVSGVGLIHRKALRLAPHGFQFGGLTALVANDMQRAEELGMYYQFLWWAPIEACAVLALLALEMGVLPAVVGVGVLLLLAPAQTALSRNIGLYRQRTARLTDLRVKETSEICSGVLPVKMHQFEECFRERIQSKRSKEEESLRAVTTFRAGNAAVFFAAPLLASFALFTLYTYFGKNDGVLTQARVFYAIALLQLPKLWLANFFLRAGEICSEARASVARINAFLALPEWKVPRPPPADVPDVAARLNGCDFAWTSAGDLQTTSSGGSKNNSTSFKTLGPLRCCLRNIKLDIRQGELLAVVGRVGSGKTSLLSALLGELAPVQGSALETMPQAPPVAAVCHQEPWLKSGTVRENVIFGSACTEFDADQYELAVSSSALERDLACIPGGDNCMLGERGVNLSGGQKARLTLARCVYCPAKLKLLDDPLSALDAVVAKRVFEDCICGAMRECTRVLVTHQRQFLRQCDRIAVLVDGELVALGTYDEVFRQLTAIDEAKMDAGNTTNNGLGVNLADIVGDDGTRSGRTSIDVDSIAASMVTSSSEHQQIGTVAADDLIHDEKKRDKLNGTSAMRERDGGLVKEEAASGHTKRAIYVSMISRFGISSFIAVLLALAVGQFVQTGMEVYLSKYARLPAKNQIKHHDSMVMYLALFVASSTAIAVWRSYFYMQRLVSTNTNLHSDMLASVLRAPLYWFHVNPVGRVLNRFTKDLATADEIFPFVSFDCVQCMGFCLCAFILISVAMPLSMPFTFALVRIFLNLRSTFLSSSREVKRGEAVSRSPVYADFAAALKGLSTIRCFGVDDRVHQEFLDTLDCNASWHLAFVGVQRWLGFRLDAICGAVVLLASFISVYLIYFGVCDYHAADDDDDGFDEDDADLFDDGGDDTFLGVADSNAWLAPDSSAPAEDLAADEDPGNVPPKETPLEQKGKQHINTSDVPAEVVELLSSDEDEDAEKEKRKKSRKYRAPNAGERRAAAQAHGASLLCGLARGNQLALAASALVAHSKQANSAAGAAAAAAAADDDDDAQEKAGADAAVVCFLSRALNTARATLLGREFVAAPPSADGWNAMAEGPRTATPTREDVAMEAHAALMEVSKNAKALPRHLKKARMPLGVLLHLNRLVDDDNAGVAAPAPISEEESCVLVVAALRAVGVRARIVKVHRPLPTNPSAVIPRRPRFDKVGQGGRGRWLFQHRKGGDGNTEVTPTTWQRGKRRRGDDDVVGTFVPIVVENAHLTAMGMPLGSILRRSHEKAAAASPILWGRDADEENGREKDEEGAASDPRARKRTSTSKASAPPPEKDMKTAREDKNVRMDGMEERHLAMALEATNAAANARAAAIPWPEPQSNSPHPKRTKPTAKLSTLDQELFSLGRRLATRGPASTWLEVCCPQVTPNLWVPLDATALLSAETANAALCHQHVLGALADPLPVATKTEKKAAPQQPATCIPFVTAHEPLWDRAALRRAADVARAYNAEWHACWRERRPIMRAAWWANALKAAGVADEVAGTSPAIAAENGVATATAAAAAAAAAATAALDENAIDMYAAAKVPSTLAELKTHPLYICGSDLGVKVSIRPGAKVQALVKGKKVYLRSDVGEVHPEYHWRRHGRAVKSSEKSSPASRRAKAGGVAPTQATGPGASFGGAGRGGRGGRGSGSGRGRGRGRGRGSAQLSPPPAPPSSSSPGDEKADEKGSTPAPERDDMVPLYGEWQTEPLVLPRCDPSIDGGRVPRTDEEYPHSVDCFPRTDGLPPFLPPGSCHVRHPHAFQAARRLGIDAPKAIVGFERTEGRFVPKHDGVVICEAFSESLLLAAEALVEEKRREQQDALVKKARGLWQVLLTALRTKETLEQRWGTGEATAAVLAAANSKKQEKKLVAEEEEEEEEEGDL</sequence>
<dbReference type="CDD" id="cd18580">
    <property type="entry name" value="ABC_6TM_ABCC_D2"/>
    <property type="match status" value="1"/>
</dbReference>
<evidence type="ECO:0000313" key="14">
    <source>
        <dbReference type="Proteomes" id="UP000660262"/>
    </source>
</evidence>
<evidence type="ECO:0000256" key="8">
    <source>
        <dbReference type="ARBA" id="ARBA00023136"/>
    </source>
</evidence>
<dbReference type="OrthoDB" id="6500128at2759"/>
<feature type="domain" description="ABC transmembrane type-1" evidence="12">
    <location>
        <begin position="779"/>
        <end position="1031"/>
    </location>
</feature>
<dbReference type="InterPro" id="IPR050173">
    <property type="entry name" value="ABC_transporter_C-like"/>
</dbReference>
<dbReference type="InterPro" id="IPR042488">
    <property type="entry name" value="Rad4_BHD3_sf"/>
</dbReference>
<dbReference type="InterPro" id="IPR003439">
    <property type="entry name" value="ABC_transporter-like_ATP-bd"/>
</dbReference>
<keyword evidence="4 10" id="KW-0812">Transmembrane</keyword>
<dbReference type="SUPFAM" id="SSF90123">
    <property type="entry name" value="ABC transporter transmembrane region"/>
    <property type="match status" value="2"/>
</dbReference>
<dbReference type="EMBL" id="BNJQ01000006">
    <property type="protein sequence ID" value="GHP03789.1"/>
    <property type="molecule type" value="Genomic_DNA"/>
</dbReference>
<feature type="compositionally biased region" description="Basic and acidic residues" evidence="9">
    <location>
        <begin position="1471"/>
        <end position="1481"/>
    </location>
</feature>
<dbReference type="GO" id="GO:0003677">
    <property type="term" value="F:DNA binding"/>
    <property type="evidence" value="ECO:0007669"/>
    <property type="project" value="InterPro"/>
</dbReference>
<dbReference type="Gene3D" id="1.20.1560.10">
    <property type="entry name" value="ABC transporter type 1, transmembrane domain"/>
    <property type="match status" value="2"/>
</dbReference>
<evidence type="ECO:0000256" key="1">
    <source>
        <dbReference type="ARBA" id="ARBA00004141"/>
    </source>
</evidence>
<gene>
    <name evidence="13" type="ORF">PPROV_000254400</name>
</gene>
<dbReference type="InterPro" id="IPR018328">
    <property type="entry name" value="Rad4_beta-hairpin_dom3"/>
</dbReference>
<keyword evidence="6" id="KW-0067">ATP-binding</keyword>
<dbReference type="PROSITE" id="PS00211">
    <property type="entry name" value="ABC_TRANSPORTER_1"/>
    <property type="match status" value="1"/>
</dbReference>
<dbReference type="InterPro" id="IPR036640">
    <property type="entry name" value="ABC1_TM_sf"/>
</dbReference>
<evidence type="ECO:0000259" key="12">
    <source>
        <dbReference type="PROSITE" id="PS50929"/>
    </source>
</evidence>
<dbReference type="PROSITE" id="PS50893">
    <property type="entry name" value="ABC_TRANSPORTER_2"/>
    <property type="match status" value="1"/>
</dbReference>
<feature type="transmembrane region" description="Helical" evidence="10">
    <location>
        <begin position="244"/>
        <end position="264"/>
    </location>
</feature>
<evidence type="ECO:0000259" key="11">
    <source>
        <dbReference type="PROSITE" id="PS50893"/>
    </source>
</evidence>
<feature type="region of interest" description="Disordered" evidence="9">
    <location>
        <begin position="1364"/>
        <end position="1390"/>
    </location>
</feature>
<proteinExistence type="inferred from homology"/>
<dbReference type="SMART" id="SM01032">
    <property type="entry name" value="BHD_3"/>
    <property type="match status" value="1"/>
</dbReference>
<dbReference type="PROSITE" id="PS50929">
    <property type="entry name" value="ABC_TM1F"/>
    <property type="match status" value="2"/>
</dbReference>
<dbReference type="CDD" id="cd03250">
    <property type="entry name" value="ABCC_MRP_domain1"/>
    <property type="match status" value="1"/>
</dbReference>
<dbReference type="GO" id="GO:0016020">
    <property type="term" value="C:membrane"/>
    <property type="evidence" value="ECO:0007669"/>
    <property type="project" value="UniProtKB-SubCell"/>
</dbReference>
<feature type="compositionally biased region" description="Gly residues" evidence="9">
    <location>
        <begin position="1811"/>
        <end position="1830"/>
    </location>
</feature>
<evidence type="ECO:0000256" key="4">
    <source>
        <dbReference type="ARBA" id="ARBA00022692"/>
    </source>
</evidence>
<feature type="transmembrane region" description="Helical" evidence="10">
    <location>
        <begin position="146"/>
        <end position="163"/>
    </location>
</feature>
<keyword evidence="5" id="KW-0547">Nucleotide-binding</keyword>
<keyword evidence="14" id="KW-1185">Reference proteome</keyword>
<comment type="subcellular location">
    <subcellularLocation>
        <location evidence="1">Membrane</location>
        <topology evidence="1">Multi-pass membrane protein</topology>
    </subcellularLocation>
</comment>
<feature type="region of interest" description="Disordered" evidence="9">
    <location>
        <begin position="1"/>
        <end position="22"/>
    </location>
</feature>
<keyword evidence="8 10" id="KW-0472">Membrane</keyword>
<reference evidence="13" key="1">
    <citation type="submission" date="2020-10" db="EMBL/GenBank/DDBJ databases">
        <title>Unveiling of a novel bifunctional photoreceptor, Dualchrome1, isolated from a cosmopolitan green alga.</title>
        <authorList>
            <person name="Suzuki S."/>
            <person name="Kawachi M."/>
        </authorList>
    </citation>
    <scope>NUCLEOTIDE SEQUENCE</scope>
    <source>
        <strain evidence="13">NIES 2893</strain>
    </source>
</reference>
<dbReference type="CDD" id="cd18579">
    <property type="entry name" value="ABC_6TM_ABCC_D1"/>
    <property type="match status" value="1"/>
</dbReference>
<evidence type="ECO:0000313" key="13">
    <source>
        <dbReference type="EMBL" id="GHP03789.1"/>
    </source>
</evidence>
<keyword evidence="3" id="KW-0813">Transport</keyword>
<dbReference type="PANTHER" id="PTHR24223">
    <property type="entry name" value="ATP-BINDING CASSETTE SUB-FAMILY C"/>
    <property type="match status" value="1"/>
</dbReference>
<dbReference type="InterPro" id="IPR017871">
    <property type="entry name" value="ABC_transporter-like_CS"/>
</dbReference>
<dbReference type="InterPro" id="IPR011527">
    <property type="entry name" value="ABC1_TM_dom"/>
</dbReference>
<dbReference type="SUPFAM" id="SSF52540">
    <property type="entry name" value="P-loop containing nucleoside triphosphate hydrolases"/>
    <property type="match status" value="1"/>
</dbReference>
<keyword evidence="7 10" id="KW-1133">Transmembrane helix</keyword>
<evidence type="ECO:0000256" key="10">
    <source>
        <dbReference type="SAM" id="Phobius"/>
    </source>
</evidence>
<dbReference type="Pfam" id="PF00005">
    <property type="entry name" value="ABC_tran"/>
    <property type="match status" value="1"/>
</dbReference>
<feature type="transmembrane region" description="Helical" evidence="10">
    <location>
        <begin position="774"/>
        <end position="795"/>
    </location>
</feature>
<dbReference type="Pfam" id="PF00664">
    <property type="entry name" value="ABC_membrane"/>
    <property type="match status" value="2"/>
</dbReference>
<dbReference type="Gene3D" id="3.30.70.2460">
    <property type="entry name" value="Rad4, beta-hairpin domain BHD3"/>
    <property type="match status" value="1"/>
</dbReference>
<dbReference type="Proteomes" id="UP000660262">
    <property type="component" value="Unassembled WGS sequence"/>
</dbReference>
<evidence type="ECO:0000256" key="7">
    <source>
        <dbReference type="ARBA" id="ARBA00022989"/>
    </source>
</evidence>
<dbReference type="InterPro" id="IPR044726">
    <property type="entry name" value="ABCC_6TM_D2"/>
</dbReference>
<feature type="region of interest" description="Disordered" evidence="9">
    <location>
        <begin position="1778"/>
        <end position="1876"/>
    </location>
</feature>
<feature type="transmembrane region" description="Helical" evidence="10">
    <location>
        <begin position="364"/>
        <end position="383"/>
    </location>
</feature>
<dbReference type="InterPro" id="IPR027417">
    <property type="entry name" value="P-loop_NTPase"/>
</dbReference>
<feature type="domain" description="ABC transporter" evidence="11">
    <location>
        <begin position="446"/>
        <end position="676"/>
    </location>
</feature>
<feature type="transmembrane region" description="Helical" evidence="10">
    <location>
        <begin position="821"/>
        <end position="842"/>
    </location>
</feature>
<dbReference type="Gene3D" id="3.40.50.300">
    <property type="entry name" value="P-loop containing nucleotide triphosphate hydrolases"/>
    <property type="match status" value="1"/>
</dbReference>
<evidence type="ECO:0000256" key="3">
    <source>
        <dbReference type="ARBA" id="ARBA00022448"/>
    </source>
</evidence>
<evidence type="ECO:0000256" key="2">
    <source>
        <dbReference type="ARBA" id="ARBA00009726"/>
    </source>
</evidence>
<feature type="region of interest" description="Disordered" evidence="9">
    <location>
        <begin position="1075"/>
        <end position="1145"/>
    </location>
</feature>
<dbReference type="GO" id="GO:0140359">
    <property type="term" value="F:ABC-type transporter activity"/>
    <property type="evidence" value="ECO:0007669"/>
    <property type="project" value="InterPro"/>
</dbReference>
<dbReference type="InterPro" id="IPR044746">
    <property type="entry name" value="ABCC_6TM_D1"/>
</dbReference>
<dbReference type="InterPro" id="IPR003593">
    <property type="entry name" value="AAA+_ATPase"/>
</dbReference>
<comment type="caution">
    <text evidence="13">The sequence shown here is derived from an EMBL/GenBank/DDBJ whole genome shotgun (WGS) entry which is preliminary data.</text>
</comment>
<dbReference type="InterPro" id="IPR018326">
    <property type="entry name" value="Rad4_beta-hairpin_dom1"/>
</dbReference>
<evidence type="ECO:0000256" key="6">
    <source>
        <dbReference type="ARBA" id="ARBA00022840"/>
    </source>
</evidence>
<dbReference type="Pfam" id="PF10403">
    <property type="entry name" value="BHD_1"/>
    <property type="match status" value="1"/>
</dbReference>
<dbReference type="SMART" id="SM01030">
    <property type="entry name" value="BHD_1"/>
    <property type="match status" value="1"/>
</dbReference>
<feature type="domain" description="ABC transmembrane type-1" evidence="12">
    <location>
        <begin position="125"/>
        <end position="352"/>
    </location>
</feature>
<name>A0A830HEM2_9CHLO</name>
<dbReference type="GO" id="GO:0016887">
    <property type="term" value="F:ATP hydrolysis activity"/>
    <property type="evidence" value="ECO:0007669"/>
    <property type="project" value="InterPro"/>
</dbReference>
<evidence type="ECO:0000256" key="9">
    <source>
        <dbReference type="SAM" id="MobiDB-lite"/>
    </source>
</evidence>